<feature type="chain" id="PRO_5036511378" description="Peroxidase" evidence="17">
    <location>
        <begin position="25"/>
        <end position="326"/>
    </location>
</feature>
<keyword evidence="17" id="KW-0964">Secreted</keyword>
<evidence type="ECO:0000256" key="12">
    <source>
        <dbReference type="PIRSR" id="PIRSR600823-1"/>
    </source>
</evidence>
<dbReference type="Gene3D" id="1.10.420.10">
    <property type="entry name" value="Peroxidase, domain 2"/>
    <property type="match status" value="1"/>
</dbReference>
<dbReference type="GO" id="GO:0006979">
    <property type="term" value="P:response to oxidative stress"/>
    <property type="evidence" value="ECO:0007669"/>
    <property type="project" value="UniProtKB-UniRule"/>
</dbReference>
<keyword evidence="8 17" id="KW-0560">Oxidoreductase</keyword>
<feature type="disulfide bond" evidence="16">
    <location>
        <begin position="198"/>
        <end position="232"/>
    </location>
</feature>
<feature type="binding site" evidence="14">
    <location>
        <position position="74"/>
    </location>
    <ligand>
        <name>Ca(2+)</name>
        <dbReference type="ChEBI" id="CHEBI:29108"/>
        <label>1</label>
    </ligand>
</feature>
<feature type="binding site" evidence="14">
    <location>
        <position position="87"/>
    </location>
    <ligand>
        <name>Ca(2+)</name>
        <dbReference type="ChEBI" id="CHEBI:29108"/>
        <label>1</label>
    </ligand>
</feature>
<evidence type="ECO:0000256" key="13">
    <source>
        <dbReference type="PIRSR" id="PIRSR600823-2"/>
    </source>
</evidence>
<gene>
    <name evidence="19" type="ORF">KP509_38G068300</name>
</gene>
<evidence type="ECO:0000256" key="14">
    <source>
        <dbReference type="PIRSR" id="PIRSR600823-3"/>
    </source>
</evidence>
<feature type="site" description="Transition state stabilizer" evidence="15">
    <location>
        <position position="62"/>
    </location>
</feature>
<dbReference type="Proteomes" id="UP000825935">
    <property type="component" value="Chromosome 38"/>
</dbReference>
<dbReference type="PANTHER" id="PTHR31517:SF51">
    <property type="entry name" value="PEROXIDASE 55"/>
    <property type="match status" value="1"/>
</dbReference>
<dbReference type="GO" id="GO:0046872">
    <property type="term" value="F:metal ion binding"/>
    <property type="evidence" value="ECO:0007669"/>
    <property type="project" value="UniProtKB-UniRule"/>
</dbReference>
<feature type="binding site" description="axial binding residue" evidence="14">
    <location>
        <position position="191"/>
    </location>
    <ligand>
        <name>heme b</name>
        <dbReference type="ChEBI" id="CHEBI:60344"/>
    </ligand>
    <ligandPart>
        <name>Fe</name>
        <dbReference type="ChEBI" id="CHEBI:18248"/>
    </ligandPart>
</feature>
<dbReference type="Pfam" id="PF00141">
    <property type="entry name" value="peroxidase"/>
    <property type="match status" value="1"/>
</dbReference>
<evidence type="ECO:0000256" key="16">
    <source>
        <dbReference type="PIRSR" id="PIRSR600823-5"/>
    </source>
</evidence>
<comment type="catalytic activity">
    <reaction evidence="1 17">
        <text>2 a phenolic donor + H2O2 = 2 a phenolic radical donor + 2 H2O</text>
        <dbReference type="Rhea" id="RHEA:56136"/>
        <dbReference type="ChEBI" id="CHEBI:15377"/>
        <dbReference type="ChEBI" id="CHEBI:16240"/>
        <dbReference type="ChEBI" id="CHEBI:139520"/>
        <dbReference type="ChEBI" id="CHEBI:139521"/>
        <dbReference type="EC" id="1.11.1.7"/>
    </reaction>
</comment>
<evidence type="ECO:0000256" key="4">
    <source>
        <dbReference type="ARBA" id="ARBA00012313"/>
    </source>
</evidence>
<comment type="subcellular location">
    <subcellularLocation>
        <location evidence="17">Secreted</location>
    </subcellularLocation>
</comment>
<evidence type="ECO:0000256" key="10">
    <source>
        <dbReference type="ARBA" id="ARBA00023157"/>
    </source>
</evidence>
<feature type="binding site" evidence="14">
    <location>
        <position position="70"/>
    </location>
    <ligand>
        <name>Ca(2+)</name>
        <dbReference type="ChEBI" id="CHEBI:29108"/>
        <label>1</label>
    </ligand>
</feature>
<dbReference type="GO" id="GO:0005576">
    <property type="term" value="C:extracellular region"/>
    <property type="evidence" value="ECO:0007669"/>
    <property type="project" value="UniProtKB-SubCell"/>
</dbReference>
<evidence type="ECO:0000256" key="7">
    <source>
        <dbReference type="ARBA" id="ARBA00022723"/>
    </source>
</evidence>
<dbReference type="PROSITE" id="PS50873">
    <property type="entry name" value="PEROXIDASE_4"/>
    <property type="match status" value="1"/>
</dbReference>
<dbReference type="PROSITE" id="PS00435">
    <property type="entry name" value="PEROXIDASE_1"/>
    <property type="match status" value="1"/>
</dbReference>
<evidence type="ECO:0000256" key="2">
    <source>
        <dbReference type="ARBA" id="ARBA00002322"/>
    </source>
</evidence>
<feature type="signal peptide" evidence="17">
    <location>
        <begin position="1"/>
        <end position="24"/>
    </location>
</feature>
<dbReference type="FunFam" id="1.10.420.10:FF:000001">
    <property type="entry name" value="Peroxidase"/>
    <property type="match status" value="1"/>
</dbReference>
<comment type="caution">
    <text evidence="19">The sequence shown here is derived from an EMBL/GenBank/DDBJ whole genome shotgun (WGS) entry which is preliminary data.</text>
</comment>
<keyword evidence="17" id="KW-0732">Signal</keyword>
<evidence type="ECO:0000256" key="11">
    <source>
        <dbReference type="ARBA" id="ARBA00023324"/>
    </source>
</evidence>
<comment type="function">
    <text evidence="2">Removal of H(2)O(2), oxidation of toxic reductants, biosynthesis and degradation of lignin, suberization, auxin catabolism, response to environmental stresses such as wounding, pathogen attack and oxidative stress. These functions might be dependent on each isozyme/isoform in each plant tissue.</text>
</comment>
<proteinExistence type="inferred from homology"/>
<comment type="cofactor">
    <cofactor evidence="14 17">
        <name>heme b</name>
        <dbReference type="ChEBI" id="CHEBI:60344"/>
    </cofactor>
    <text evidence="14 17">Binds 1 heme b (iron(II)-protoporphyrin IX) group per subunit.</text>
</comment>
<accession>A0A8T2Q5R6</accession>
<evidence type="ECO:0000256" key="3">
    <source>
        <dbReference type="ARBA" id="ARBA00006873"/>
    </source>
</evidence>
<feature type="disulfide bond" evidence="16">
    <location>
        <begin position="119"/>
        <end position="322"/>
    </location>
</feature>
<dbReference type="InterPro" id="IPR010255">
    <property type="entry name" value="Haem_peroxidase_sf"/>
</dbReference>
<evidence type="ECO:0000256" key="1">
    <source>
        <dbReference type="ARBA" id="ARBA00000189"/>
    </source>
</evidence>
<feature type="active site" description="Proton acceptor" evidence="12">
    <location>
        <position position="66"/>
    </location>
</feature>
<keyword evidence="7 14" id="KW-0479">Metal-binding</keyword>
<dbReference type="InterPro" id="IPR019793">
    <property type="entry name" value="Peroxidases_heam-ligand_BS"/>
</dbReference>
<dbReference type="EMBL" id="CM035443">
    <property type="protein sequence ID" value="KAH7278989.1"/>
    <property type="molecule type" value="Genomic_DNA"/>
</dbReference>
<keyword evidence="10 16" id="KW-1015">Disulfide bond</keyword>
<evidence type="ECO:0000256" key="6">
    <source>
        <dbReference type="ARBA" id="ARBA00022617"/>
    </source>
</evidence>
<comment type="similarity">
    <text evidence="3">Belongs to the peroxidase family. Ascorbate peroxidase subfamily.</text>
</comment>
<dbReference type="OrthoDB" id="2113341at2759"/>
<dbReference type="InterPro" id="IPR000823">
    <property type="entry name" value="Peroxidase_pln"/>
</dbReference>
<dbReference type="FunFam" id="1.10.520.10:FF:000008">
    <property type="entry name" value="Peroxidase"/>
    <property type="match status" value="1"/>
</dbReference>
<feature type="disulfide bond" evidence="16">
    <location>
        <begin position="35"/>
        <end position="113"/>
    </location>
</feature>
<sequence>MKSGCVVSAWAAVLVAVSFLPANGEVRQGFYSSSCPQTESVVNAAVQAAGSVDASIPPKLLRLLFHDCFVEGCDASILLDSSGEPAEKDHPTNSNLEGLRVITGIKRTLELGCPGVVSCADIIALAARDAVVAMGGPRVEMPTGRLDGLISLASNVPSNLPDSPFNVEELIAYFERKGMSIEDLVVLSGAHTVGVAHCTSFKDRFLFSADGTVLSQDPSMDPAYATQLVQRCPASPSASTLIVNDIITPTVFDNAYFKNVQAGHGLFHSDEALRSDPRTASLLSSFASSQELFFASWARSFVKLSLVDLKTDPSQGHVRTQCNLRN</sequence>
<keyword evidence="14 17" id="KW-0106">Calcium</keyword>
<evidence type="ECO:0000259" key="18">
    <source>
        <dbReference type="PROSITE" id="PS50873"/>
    </source>
</evidence>
<dbReference type="CDD" id="cd00693">
    <property type="entry name" value="secretory_peroxidase"/>
    <property type="match status" value="1"/>
</dbReference>
<dbReference type="GO" id="GO:0020037">
    <property type="term" value="F:heme binding"/>
    <property type="evidence" value="ECO:0007669"/>
    <property type="project" value="UniProtKB-UniRule"/>
</dbReference>
<keyword evidence="6 17" id="KW-0349">Heme</keyword>
<feature type="domain" description="Plant heme peroxidase family profile" evidence="18">
    <location>
        <begin position="25"/>
        <end position="326"/>
    </location>
</feature>
<feature type="binding site" evidence="14">
    <location>
        <position position="76"/>
    </location>
    <ligand>
        <name>Ca(2+)</name>
        <dbReference type="ChEBI" id="CHEBI:29108"/>
        <label>1</label>
    </ligand>
</feature>
<keyword evidence="5 17" id="KW-0575">Peroxidase</keyword>
<feature type="binding site" evidence="14">
    <location>
        <position position="245"/>
    </location>
    <ligand>
        <name>Ca(2+)</name>
        <dbReference type="ChEBI" id="CHEBI:29108"/>
        <label>2</label>
    </ligand>
</feature>
<dbReference type="PRINTS" id="PR00458">
    <property type="entry name" value="PEROXIDASE"/>
</dbReference>
<comment type="similarity">
    <text evidence="17">Belongs to the peroxidase family. Classical plant (class III) peroxidase subfamily.</text>
</comment>
<feature type="binding site" evidence="14">
    <location>
        <position position="248"/>
    </location>
    <ligand>
        <name>Ca(2+)</name>
        <dbReference type="ChEBI" id="CHEBI:29108"/>
        <label>2</label>
    </ligand>
</feature>
<evidence type="ECO:0000256" key="5">
    <source>
        <dbReference type="ARBA" id="ARBA00022559"/>
    </source>
</evidence>
<reference evidence="19" key="1">
    <citation type="submission" date="2021-08" db="EMBL/GenBank/DDBJ databases">
        <title>WGS assembly of Ceratopteris richardii.</title>
        <authorList>
            <person name="Marchant D.B."/>
            <person name="Chen G."/>
            <person name="Jenkins J."/>
            <person name="Shu S."/>
            <person name="Leebens-Mack J."/>
            <person name="Grimwood J."/>
            <person name="Schmutz J."/>
            <person name="Soltis P."/>
            <person name="Soltis D."/>
            <person name="Chen Z.-H."/>
        </authorList>
    </citation>
    <scope>NUCLEOTIDE SEQUENCE</scope>
    <source>
        <strain evidence="19">Whitten #5841</strain>
        <tissue evidence="19">Leaf</tissue>
    </source>
</reference>
<evidence type="ECO:0000256" key="9">
    <source>
        <dbReference type="ARBA" id="ARBA00023004"/>
    </source>
</evidence>
<name>A0A8T2Q5R6_CERRI</name>
<feature type="binding site" evidence="13">
    <location>
        <position position="161"/>
    </location>
    <ligand>
        <name>substrate</name>
    </ligand>
</feature>
<dbReference type="SUPFAM" id="SSF48113">
    <property type="entry name" value="Heme-dependent peroxidases"/>
    <property type="match status" value="1"/>
</dbReference>
<dbReference type="GO" id="GO:0042744">
    <property type="term" value="P:hydrogen peroxide catabolic process"/>
    <property type="evidence" value="ECO:0007669"/>
    <property type="project" value="UniProtKB-KW"/>
</dbReference>
<feature type="binding site" evidence="14">
    <location>
        <position position="67"/>
    </location>
    <ligand>
        <name>Ca(2+)</name>
        <dbReference type="ChEBI" id="CHEBI:29108"/>
        <label>1</label>
    </ligand>
</feature>
<dbReference type="EC" id="1.11.1.7" evidence="4 17"/>
<dbReference type="GO" id="GO:0140825">
    <property type="term" value="F:lactoperoxidase activity"/>
    <property type="evidence" value="ECO:0007669"/>
    <property type="project" value="UniProtKB-EC"/>
</dbReference>
<keyword evidence="20" id="KW-1185">Reference proteome</keyword>
<dbReference type="PANTHER" id="PTHR31517">
    <property type="match status" value="1"/>
</dbReference>
<dbReference type="AlphaFoldDB" id="A0A8T2Q5R6"/>
<dbReference type="InterPro" id="IPR033905">
    <property type="entry name" value="Secretory_peroxidase"/>
</dbReference>
<evidence type="ECO:0000256" key="17">
    <source>
        <dbReference type="RuleBase" id="RU362060"/>
    </source>
</evidence>
<keyword evidence="9 14" id="KW-0408">Iron</keyword>
<evidence type="ECO:0000256" key="8">
    <source>
        <dbReference type="ARBA" id="ARBA00023002"/>
    </source>
</evidence>
<dbReference type="PRINTS" id="PR00461">
    <property type="entry name" value="PLPEROXIDASE"/>
</dbReference>
<evidence type="ECO:0000256" key="15">
    <source>
        <dbReference type="PIRSR" id="PIRSR600823-4"/>
    </source>
</evidence>
<dbReference type="OMA" id="NTDYANE"/>
<feature type="disulfide bond" evidence="16">
    <location>
        <begin position="68"/>
        <end position="73"/>
    </location>
</feature>
<evidence type="ECO:0000313" key="20">
    <source>
        <dbReference type="Proteomes" id="UP000825935"/>
    </source>
</evidence>
<dbReference type="InterPro" id="IPR002016">
    <property type="entry name" value="Haem_peroxidase"/>
</dbReference>
<protein>
    <recommendedName>
        <fullName evidence="4 17">Peroxidase</fullName>
        <ecNumber evidence="4 17">1.11.1.7</ecNumber>
    </recommendedName>
</protein>
<organism evidence="19 20">
    <name type="scientific">Ceratopteris richardii</name>
    <name type="common">Triangle waterfern</name>
    <dbReference type="NCBI Taxonomy" id="49495"/>
    <lineage>
        <taxon>Eukaryota</taxon>
        <taxon>Viridiplantae</taxon>
        <taxon>Streptophyta</taxon>
        <taxon>Embryophyta</taxon>
        <taxon>Tracheophyta</taxon>
        <taxon>Polypodiopsida</taxon>
        <taxon>Polypodiidae</taxon>
        <taxon>Polypodiales</taxon>
        <taxon>Pteridineae</taxon>
        <taxon>Pteridaceae</taxon>
        <taxon>Parkerioideae</taxon>
        <taxon>Ceratopteris</taxon>
    </lineage>
</organism>
<feature type="binding site" evidence="14">
    <location>
        <position position="192"/>
    </location>
    <ligand>
        <name>Ca(2+)</name>
        <dbReference type="ChEBI" id="CHEBI:29108"/>
        <label>2</label>
    </ligand>
</feature>
<feature type="binding site" evidence="14">
    <location>
        <position position="253"/>
    </location>
    <ligand>
        <name>Ca(2+)</name>
        <dbReference type="ChEBI" id="CHEBI:29108"/>
        <label>2</label>
    </ligand>
</feature>
<dbReference type="EMBL" id="CM035443">
    <property type="protein sequence ID" value="KAH7278988.1"/>
    <property type="molecule type" value="Genomic_DNA"/>
</dbReference>
<dbReference type="Gene3D" id="1.10.520.10">
    <property type="match status" value="1"/>
</dbReference>
<evidence type="ECO:0000313" key="19">
    <source>
        <dbReference type="EMBL" id="KAH7278988.1"/>
    </source>
</evidence>
<comment type="cofactor">
    <cofactor evidence="14 17">
        <name>Ca(2+)</name>
        <dbReference type="ChEBI" id="CHEBI:29108"/>
    </cofactor>
    <text evidence="14 17">Binds 2 calcium ions per subunit.</text>
</comment>
<keyword evidence="11 17" id="KW-0376">Hydrogen peroxide</keyword>
<feature type="binding site" evidence="14">
    <location>
        <position position="72"/>
    </location>
    <ligand>
        <name>Ca(2+)</name>
        <dbReference type="ChEBI" id="CHEBI:29108"/>
        <label>1</label>
    </ligand>
</feature>